<evidence type="ECO:0000313" key="2">
    <source>
        <dbReference type="Proteomes" id="UP000033018"/>
    </source>
</evidence>
<evidence type="ECO:0000313" key="1">
    <source>
        <dbReference type="EMBL" id="AKC03075.1"/>
    </source>
</evidence>
<keyword evidence="2" id="KW-1185">Reference proteome</keyword>
<dbReference type="GeneID" id="28800889"/>
<reference evidence="1 2" key="1">
    <citation type="journal article" date="2015" name="Sci. Rep.">
        <title>Bacteriophages of wastewater foaming-associated filamentous Gordonia reduce host levels in raw activated sludge.</title>
        <authorList>
            <person name="Liu M."/>
            <person name="Gill J.J."/>
            <person name="Young R."/>
            <person name="Summer E.J."/>
        </authorList>
    </citation>
    <scope>NUCLEOTIDE SEQUENCE [LARGE SCALE GENOMIC DNA]</scope>
</reference>
<accession>A0A0E3T8B4</accession>
<dbReference type="EMBL" id="KP790011">
    <property type="protein sequence ID" value="AKC03075.1"/>
    <property type="molecule type" value="Genomic_DNA"/>
</dbReference>
<dbReference type="RefSeq" id="YP_009275736.1">
    <property type="nucleotide sequence ID" value="NC_030932.1"/>
</dbReference>
<sequence length="65" mass="6934">MNTPKTKTLTQWRVTAKGVGPYVVETEAQAAAFLAACPTGSNPLVERQQITVSESGWQVVTLGNT</sequence>
<gene>
    <name evidence="1" type="ORF">Gsput1_50</name>
</gene>
<dbReference type="Proteomes" id="UP000033018">
    <property type="component" value="Segment"/>
</dbReference>
<protein>
    <submittedName>
        <fullName evidence="1">Uncharacterized protein</fullName>
    </submittedName>
</protein>
<dbReference type="KEGG" id="vg:28800889"/>
<name>A0A0E3T8B4_9CAUD</name>
<organism evidence="1 2">
    <name type="scientific">Gordonia phage Gsput1</name>
    <dbReference type="NCBI Taxonomy" id="1622193"/>
    <lineage>
        <taxon>Viruses</taxon>
        <taxon>Duplodnaviria</taxon>
        <taxon>Heunggongvirae</taxon>
        <taxon>Uroviricota</taxon>
        <taxon>Caudoviricetes</taxon>
        <taxon>Ruthgordonvirinae</taxon>
        <taxon>Gesputvirus</taxon>
        <taxon>Gesputvirus gsput1</taxon>
    </lineage>
</organism>
<proteinExistence type="predicted"/>